<evidence type="ECO:0000256" key="3">
    <source>
        <dbReference type="ARBA" id="ARBA00023163"/>
    </source>
</evidence>
<comment type="caution">
    <text evidence="7">The sequence shown here is derived from an EMBL/GenBank/DDBJ whole genome shotgun (WGS) entry which is preliminary data.</text>
</comment>
<keyword evidence="8" id="KW-1185">Reference proteome</keyword>
<dbReference type="InterPro" id="IPR036638">
    <property type="entry name" value="HLH_DNA-bd_sf"/>
</dbReference>
<sequence length="578" mass="62880">MPIFWSIFGFIGFYYFECLGSISVGYVELSYKTPYIFPSMRGRDFMELVWENGEVVIRGLSSKTSKRSSPFSSRSSRSRIQLIEGETCTASGSKDGVADSTLADPMSGLSTAVLGSEKRCSDKQLVDSNIVSVDNKLEQHDVPKQKYETCIMGSKEKRERVNFSMFLSSGATRAKSSQGLGTGAEDLRGDNGRSLPPISSNPFENEGDFVAKKMKAPQKESLPDEQSEAVPNTRLPNKVHEPTSTSAPDDTGFKGNPEQMVASSSLCSRGASNCPTYTLRRRYEDTGMEEPEGATKEAARGSRGAKGKRKTEVHNLSERKRRDKINKKMRALKELIPNCTKVDKASMLDEAIEYLKTLQLQAQMMSIGNGVYMPPMMFPLPSAIQHINAQHLGGYSPMAVGMGLGMQMGLGCSAPPQFSTTLMPGAPPLPGIPEATLNMLRSMSPSPFVSSAGSFTFTPQLVLPPGAGVSQSAAAVAAAQEAQVDLPGGGNPTHKLQVSCHQWTLKTGNPQASSGIGLFQCLKMRCASREDPFHQHSAMIYQAVTDYKLEELKIHCDSKRLSGKALKNVKTSIFPRKH</sequence>
<gene>
    <name evidence="7" type="ORF">V6N11_082597</name>
</gene>
<feature type="region of interest" description="Disordered" evidence="5">
    <location>
        <begin position="286"/>
        <end position="322"/>
    </location>
</feature>
<name>A0ABR2N942_9ROSI</name>
<dbReference type="CDD" id="cd11445">
    <property type="entry name" value="bHLH_AtPIF_like"/>
    <property type="match status" value="1"/>
</dbReference>
<dbReference type="PANTHER" id="PTHR46807">
    <property type="entry name" value="TRANSCRIPTION FACTOR PIF3"/>
    <property type="match status" value="1"/>
</dbReference>
<dbReference type="InterPro" id="IPR044273">
    <property type="entry name" value="PIF3-like"/>
</dbReference>
<protein>
    <recommendedName>
        <fullName evidence="6">BHLH domain-containing protein</fullName>
    </recommendedName>
</protein>
<dbReference type="PROSITE" id="PS50888">
    <property type="entry name" value="BHLH"/>
    <property type="match status" value="1"/>
</dbReference>
<evidence type="ECO:0000256" key="5">
    <source>
        <dbReference type="SAM" id="MobiDB-lite"/>
    </source>
</evidence>
<dbReference type="InterPro" id="IPR047265">
    <property type="entry name" value="PIF1-like_bHLH"/>
</dbReference>
<reference evidence="7 8" key="1">
    <citation type="journal article" date="2024" name="G3 (Bethesda)">
        <title>Genome assembly of Hibiscus sabdariffa L. provides insights into metabolisms of medicinal natural products.</title>
        <authorList>
            <person name="Kim T."/>
        </authorList>
    </citation>
    <scope>NUCLEOTIDE SEQUENCE [LARGE SCALE GENOMIC DNA]</scope>
    <source>
        <strain evidence="7">TK-2024</strain>
        <tissue evidence="7">Old leaves</tissue>
    </source>
</reference>
<evidence type="ECO:0000259" key="6">
    <source>
        <dbReference type="PROSITE" id="PS50888"/>
    </source>
</evidence>
<feature type="compositionally biased region" description="Basic and acidic residues" evidence="5">
    <location>
        <begin position="310"/>
        <end position="320"/>
    </location>
</feature>
<evidence type="ECO:0000256" key="4">
    <source>
        <dbReference type="ARBA" id="ARBA00023242"/>
    </source>
</evidence>
<dbReference type="Proteomes" id="UP001396334">
    <property type="component" value="Unassembled WGS sequence"/>
</dbReference>
<dbReference type="InterPro" id="IPR011598">
    <property type="entry name" value="bHLH_dom"/>
</dbReference>
<evidence type="ECO:0000313" key="7">
    <source>
        <dbReference type="EMBL" id="KAK8972668.1"/>
    </source>
</evidence>
<organism evidence="7 8">
    <name type="scientific">Hibiscus sabdariffa</name>
    <name type="common">roselle</name>
    <dbReference type="NCBI Taxonomy" id="183260"/>
    <lineage>
        <taxon>Eukaryota</taxon>
        <taxon>Viridiplantae</taxon>
        <taxon>Streptophyta</taxon>
        <taxon>Embryophyta</taxon>
        <taxon>Tracheophyta</taxon>
        <taxon>Spermatophyta</taxon>
        <taxon>Magnoliopsida</taxon>
        <taxon>eudicotyledons</taxon>
        <taxon>Gunneridae</taxon>
        <taxon>Pentapetalae</taxon>
        <taxon>rosids</taxon>
        <taxon>malvids</taxon>
        <taxon>Malvales</taxon>
        <taxon>Malvaceae</taxon>
        <taxon>Malvoideae</taxon>
        <taxon>Hibiscus</taxon>
    </lineage>
</organism>
<keyword evidence="4" id="KW-0539">Nucleus</keyword>
<dbReference type="SUPFAM" id="SSF47459">
    <property type="entry name" value="HLH, helix-loop-helix DNA-binding domain"/>
    <property type="match status" value="1"/>
</dbReference>
<dbReference type="Pfam" id="PF00010">
    <property type="entry name" value="HLH"/>
    <property type="match status" value="1"/>
</dbReference>
<proteinExistence type="predicted"/>
<evidence type="ECO:0000256" key="1">
    <source>
        <dbReference type="ARBA" id="ARBA00004123"/>
    </source>
</evidence>
<dbReference type="PANTHER" id="PTHR46807:SF3">
    <property type="entry name" value="BHLH DOMAIN-CONTAINING PROTEIN"/>
    <property type="match status" value="1"/>
</dbReference>
<dbReference type="Gene3D" id="4.10.280.10">
    <property type="entry name" value="Helix-loop-helix DNA-binding domain"/>
    <property type="match status" value="1"/>
</dbReference>
<evidence type="ECO:0000256" key="2">
    <source>
        <dbReference type="ARBA" id="ARBA00023015"/>
    </source>
</evidence>
<evidence type="ECO:0000313" key="8">
    <source>
        <dbReference type="Proteomes" id="UP001396334"/>
    </source>
</evidence>
<dbReference type="EMBL" id="JBBPBN010000207">
    <property type="protein sequence ID" value="KAK8972668.1"/>
    <property type="molecule type" value="Genomic_DNA"/>
</dbReference>
<comment type="subcellular location">
    <subcellularLocation>
        <location evidence="1">Nucleus</location>
    </subcellularLocation>
</comment>
<feature type="domain" description="BHLH" evidence="6">
    <location>
        <begin position="309"/>
        <end position="358"/>
    </location>
</feature>
<accession>A0ABR2N942</accession>
<keyword evidence="2" id="KW-0805">Transcription regulation</keyword>
<keyword evidence="3" id="KW-0804">Transcription</keyword>
<feature type="region of interest" description="Disordered" evidence="5">
    <location>
        <begin position="172"/>
        <end position="267"/>
    </location>
</feature>
<dbReference type="SMART" id="SM00353">
    <property type="entry name" value="HLH"/>
    <property type="match status" value="1"/>
</dbReference>